<comment type="caution">
    <text evidence="3">The sequence shown here is derived from an EMBL/GenBank/DDBJ whole genome shotgun (WGS) entry which is preliminary data.</text>
</comment>
<sequence length="459" mass="50117">MDSLRPPVGVDELQSSLVACYERINGRRTSEYSQQEVLLLLQDCCYFSVVEQILREVALLEGGCLDDFDAKDFIAFVRSRGYRLPELLTREALADFALKRILLYNLLADLQSCRLVAKKRLSAALSVPSAANFGSVCTPEAEAAEQAHASLEAIKTICGSVGLSTDFSSLHEAVQKGHFAQAARKIAEGPVPASAHALVPALPVNDADRSSLLKNLELITHVLEKEYLLRRRAMLRRLDVTVQAFLWSKRAADHEAAIAALLQGMMTWREKHLNKNVNLFDVFAVEKDLLTARLSRPVSSAEPAKPVLSIKTLIIGPVPDRGGIPDGYSMQQVQSDVRRANEWMRHKDGDRSDHRGDLRRGGAHWGRRSEAPARTVASANSTFSAARTSASSSASAFSSSPHRPPVAERGLPEHAERRHAFRTSQSRPSGTSSRAARRGAGGGFGGRAADRPATWNAAL</sequence>
<protein>
    <recommendedName>
        <fullName evidence="5">Protein FAM98A</fullName>
    </recommendedName>
</protein>
<dbReference type="Proteomes" id="UP000028837">
    <property type="component" value="Unassembled WGS sequence"/>
</dbReference>
<name>A0A086JI77_TOXGO</name>
<dbReference type="Pfam" id="PF10239">
    <property type="entry name" value="DUF2465"/>
    <property type="match status" value="1"/>
</dbReference>
<evidence type="ECO:0000256" key="1">
    <source>
        <dbReference type="ARBA" id="ARBA00007218"/>
    </source>
</evidence>
<comment type="similarity">
    <text evidence="1">Belongs to the FAM98 family.</text>
</comment>
<proteinExistence type="inferred from homology"/>
<evidence type="ECO:0000256" key="2">
    <source>
        <dbReference type="SAM" id="MobiDB-lite"/>
    </source>
</evidence>
<evidence type="ECO:0000313" key="4">
    <source>
        <dbReference type="Proteomes" id="UP000028837"/>
    </source>
</evidence>
<dbReference type="PANTHER" id="PTHR31353">
    <property type="entry name" value="FAM98"/>
    <property type="match status" value="1"/>
</dbReference>
<feature type="compositionally biased region" description="Low complexity" evidence="2">
    <location>
        <begin position="377"/>
        <end position="400"/>
    </location>
</feature>
<dbReference type="AlphaFoldDB" id="A0A086JI77"/>
<dbReference type="OrthoDB" id="5863171at2759"/>
<evidence type="ECO:0000313" key="3">
    <source>
        <dbReference type="EMBL" id="KFG31845.1"/>
    </source>
</evidence>
<accession>A0A086JI77</accession>
<evidence type="ECO:0008006" key="5">
    <source>
        <dbReference type="Google" id="ProtNLM"/>
    </source>
</evidence>
<dbReference type="GO" id="GO:0072669">
    <property type="term" value="C:tRNA-splicing ligase complex"/>
    <property type="evidence" value="ECO:0007669"/>
    <property type="project" value="TreeGrafter"/>
</dbReference>
<dbReference type="InterPro" id="IPR018797">
    <property type="entry name" value="FAM98"/>
</dbReference>
<dbReference type="VEuPathDB" id="ToxoDB:TGDOM2_293230"/>
<reference evidence="3 4" key="1">
    <citation type="submission" date="2014-02" db="EMBL/GenBank/DDBJ databases">
        <authorList>
            <person name="Sibley D."/>
            <person name="Venepally P."/>
            <person name="Karamycheva S."/>
            <person name="Hadjithomas M."/>
            <person name="Khan A."/>
            <person name="Brunk B."/>
            <person name="Roos D."/>
            <person name="Caler E."/>
            <person name="Lorenzi H."/>
        </authorList>
    </citation>
    <scope>NUCLEOTIDE SEQUENCE [LARGE SCALE GENOMIC DNA]</scope>
    <source>
        <strain evidence="3 4">GAB2-2007-GAL-DOM2</strain>
    </source>
</reference>
<feature type="compositionally biased region" description="Basic and acidic residues" evidence="2">
    <location>
        <begin position="341"/>
        <end position="360"/>
    </location>
</feature>
<feature type="region of interest" description="Disordered" evidence="2">
    <location>
        <begin position="341"/>
        <end position="459"/>
    </location>
</feature>
<dbReference type="PANTHER" id="PTHR31353:SF1">
    <property type="entry name" value="PROTEIN FAM98B"/>
    <property type="match status" value="1"/>
</dbReference>
<gene>
    <name evidence="3" type="ORF">TGDOM2_293230</name>
</gene>
<dbReference type="EMBL" id="AHZU02001486">
    <property type="protein sequence ID" value="KFG31845.1"/>
    <property type="molecule type" value="Genomic_DNA"/>
</dbReference>
<organism evidence="3 4">
    <name type="scientific">Toxoplasma gondii GAB2-2007-GAL-DOM2</name>
    <dbReference type="NCBI Taxonomy" id="1130820"/>
    <lineage>
        <taxon>Eukaryota</taxon>
        <taxon>Sar</taxon>
        <taxon>Alveolata</taxon>
        <taxon>Apicomplexa</taxon>
        <taxon>Conoidasida</taxon>
        <taxon>Coccidia</taxon>
        <taxon>Eucoccidiorida</taxon>
        <taxon>Eimeriorina</taxon>
        <taxon>Sarcocystidae</taxon>
        <taxon>Toxoplasma</taxon>
    </lineage>
</organism>